<keyword evidence="2" id="KW-0677">Repeat</keyword>
<feature type="domain" description="Rhodanese" evidence="4">
    <location>
        <begin position="235"/>
        <end position="348"/>
    </location>
</feature>
<dbReference type="PANTHER" id="PTHR11364:SF27">
    <property type="entry name" value="SULFURTRANSFERASE"/>
    <property type="match status" value="1"/>
</dbReference>
<dbReference type="STRING" id="3088.A0A383V303"/>
<dbReference type="PROSITE" id="PS00683">
    <property type="entry name" value="RHODANESE_2"/>
    <property type="match status" value="1"/>
</dbReference>
<dbReference type="CDD" id="cd01449">
    <property type="entry name" value="TST_Repeat_2"/>
    <property type="match status" value="1"/>
</dbReference>
<sequence>MQRVAVQAQFPARKAVWHGTRIALLSRRRAVSCAAMTTHEALPAVVTVDWLKDRLGQVKLLDTSWYLPPMGRDAKNEFAAARIPGAQFWDIDGVADPATDLPHMLPSEAAFAAAADALGIGNEDAVVVYDGMGMFAAPRAWWTWRVFGHSRVAVLEGGLPAWKAAGLELDESAAGSEALTAATAAACAASSSGSSKYKAKLMKDKVLSLHDMQQLVQPAAAAVAAGQAPPALQRQVVDARSAGRFAGLEPEPRPGLPSGHMPGSKNLPFTQVYEGGVMQGGRLQPVDQLEALFQTAGVDPQAPLVASCGSGLTACVLALALHQVTGQLVPVYDGSWSEWAATPGAAIQKEEPAAQ</sequence>
<dbReference type="Proteomes" id="UP000256970">
    <property type="component" value="Unassembled WGS sequence"/>
</dbReference>
<dbReference type="GO" id="GO:0005739">
    <property type="term" value="C:mitochondrion"/>
    <property type="evidence" value="ECO:0007669"/>
    <property type="project" value="TreeGrafter"/>
</dbReference>
<feature type="domain" description="Rhodanese" evidence="4">
    <location>
        <begin position="54"/>
        <end position="171"/>
    </location>
</feature>
<dbReference type="SMART" id="SM00450">
    <property type="entry name" value="RHOD"/>
    <property type="match status" value="2"/>
</dbReference>
<dbReference type="InterPro" id="IPR001763">
    <property type="entry name" value="Rhodanese-like_dom"/>
</dbReference>
<dbReference type="EMBL" id="FNXT01000033">
    <property type="protein sequence ID" value="SZX59968.1"/>
    <property type="molecule type" value="Genomic_DNA"/>
</dbReference>
<proteinExistence type="predicted"/>
<evidence type="ECO:0000313" key="6">
    <source>
        <dbReference type="Proteomes" id="UP000256970"/>
    </source>
</evidence>
<evidence type="ECO:0000256" key="3">
    <source>
        <dbReference type="RuleBase" id="RU000507"/>
    </source>
</evidence>
<reference evidence="5 6" key="1">
    <citation type="submission" date="2016-10" db="EMBL/GenBank/DDBJ databases">
        <authorList>
            <person name="Cai Z."/>
        </authorList>
    </citation>
    <scope>NUCLEOTIDE SEQUENCE [LARGE SCALE GENOMIC DNA]</scope>
</reference>
<dbReference type="InterPro" id="IPR045078">
    <property type="entry name" value="TST/MPST-like"/>
</dbReference>
<evidence type="ECO:0000313" key="5">
    <source>
        <dbReference type="EMBL" id="SZX59968.1"/>
    </source>
</evidence>
<dbReference type="Gene3D" id="3.40.250.10">
    <property type="entry name" value="Rhodanese-like domain"/>
    <property type="match status" value="2"/>
</dbReference>
<dbReference type="GO" id="GO:0004792">
    <property type="term" value="F:thiosulfate-cyanide sulfurtransferase activity"/>
    <property type="evidence" value="ECO:0007669"/>
    <property type="project" value="InterPro"/>
</dbReference>
<dbReference type="Pfam" id="PF00581">
    <property type="entry name" value="Rhodanese"/>
    <property type="match status" value="2"/>
</dbReference>
<evidence type="ECO:0000256" key="2">
    <source>
        <dbReference type="ARBA" id="ARBA00022737"/>
    </source>
</evidence>
<evidence type="ECO:0000256" key="1">
    <source>
        <dbReference type="ARBA" id="ARBA00022679"/>
    </source>
</evidence>
<dbReference type="CDD" id="cd01448">
    <property type="entry name" value="TST_Repeat_1"/>
    <property type="match status" value="1"/>
</dbReference>
<organism evidence="5 6">
    <name type="scientific">Tetradesmus obliquus</name>
    <name type="common">Green alga</name>
    <name type="synonym">Acutodesmus obliquus</name>
    <dbReference type="NCBI Taxonomy" id="3088"/>
    <lineage>
        <taxon>Eukaryota</taxon>
        <taxon>Viridiplantae</taxon>
        <taxon>Chlorophyta</taxon>
        <taxon>core chlorophytes</taxon>
        <taxon>Chlorophyceae</taxon>
        <taxon>CS clade</taxon>
        <taxon>Sphaeropleales</taxon>
        <taxon>Scenedesmaceae</taxon>
        <taxon>Tetradesmus</taxon>
    </lineage>
</organism>
<dbReference type="PANTHER" id="PTHR11364">
    <property type="entry name" value="THIOSULFATE SULFERTANSFERASE"/>
    <property type="match status" value="1"/>
</dbReference>
<dbReference type="FunFam" id="3.40.250.10:FF:000001">
    <property type="entry name" value="Sulfurtransferase"/>
    <property type="match status" value="1"/>
</dbReference>
<dbReference type="PROSITE" id="PS50206">
    <property type="entry name" value="RHODANESE_3"/>
    <property type="match status" value="2"/>
</dbReference>
<dbReference type="InterPro" id="IPR036873">
    <property type="entry name" value="Rhodanese-like_dom_sf"/>
</dbReference>
<evidence type="ECO:0000259" key="4">
    <source>
        <dbReference type="PROSITE" id="PS50206"/>
    </source>
</evidence>
<keyword evidence="1 3" id="KW-0808">Transferase</keyword>
<name>A0A383V303_TETOB</name>
<dbReference type="InterPro" id="IPR001307">
    <property type="entry name" value="Thiosulphate_STrfase_CS"/>
</dbReference>
<dbReference type="SUPFAM" id="SSF52821">
    <property type="entry name" value="Rhodanese/Cell cycle control phosphatase"/>
    <property type="match status" value="2"/>
</dbReference>
<protein>
    <recommendedName>
        <fullName evidence="3">Sulfurtransferase</fullName>
    </recommendedName>
</protein>
<dbReference type="AlphaFoldDB" id="A0A383V303"/>
<accession>A0A383V303</accession>
<gene>
    <name evidence="5" type="ORF">BQ4739_LOCUS562</name>
</gene>
<keyword evidence="6" id="KW-1185">Reference proteome</keyword>